<accession>A0ACB5U453</accession>
<organism evidence="1 2">
    <name type="scientific">Ambrosiozyma monospora</name>
    <name type="common">Yeast</name>
    <name type="synonym">Endomycopsis monosporus</name>
    <dbReference type="NCBI Taxonomy" id="43982"/>
    <lineage>
        <taxon>Eukaryota</taxon>
        <taxon>Fungi</taxon>
        <taxon>Dikarya</taxon>
        <taxon>Ascomycota</taxon>
        <taxon>Saccharomycotina</taxon>
        <taxon>Pichiomycetes</taxon>
        <taxon>Pichiales</taxon>
        <taxon>Pichiaceae</taxon>
        <taxon>Ambrosiozyma</taxon>
    </lineage>
</organism>
<evidence type="ECO:0000313" key="1">
    <source>
        <dbReference type="EMBL" id="GMF01658.1"/>
    </source>
</evidence>
<reference evidence="1" key="1">
    <citation type="submission" date="2023-04" db="EMBL/GenBank/DDBJ databases">
        <title>Ambrosiozyma monospora NBRC 10751.</title>
        <authorList>
            <person name="Ichikawa N."/>
            <person name="Sato H."/>
            <person name="Tonouchi N."/>
        </authorList>
    </citation>
    <scope>NUCLEOTIDE SEQUENCE</scope>
    <source>
        <strain evidence="1">NBRC 10751</strain>
    </source>
</reference>
<gene>
    <name evidence="1" type="ORF">Amon02_001130400</name>
</gene>
<sequence>MIFCSAVARISAVIKLDGLWLSSFSKLLLFADLSSCDVPVLPLFPEEPLLLILLLLLVPFPVPFLLRCCNSSFLITDMSSGKATSKSVLVSKFFNLNGLYLLFVNKLFKFFSALIINNRFTLFAKA</sequence>
<evidence type="ECO:0000313" key="2">
    <source>
        <dbReference type="Proteomes" id="UP001165064"/>
    </source>
</evidence>
<dbReference type="EMBL" id="BSXS01012007">
    <property type="protein sequence ID" value="GMF01658.1"/>
    <property type="molecule type" value="Genomic_DNA"/>
</dbReference>
<comment type="caution">
    <text evidence="1">The sequence shown here is derived from an EMBL/GenBank/DDBJ whole genome shotgun (WGS) entry which is preliminary data.</text>
</comment>
<name>A0ACB5U453_AMBMO</name>
<protein>
    <submittedName>
        <fullName evidence="1">Unnamed protein product</fullName>
    </submittedName>
</protein>
<proteinExistence type="predicted"/>
<dbReference type="Proteomes" id="UP001165064">
    <property type="component" value="Unassembled WGS sequence"/>
</dbReference>
<keyword evidence="2" id="KW-1185">Reference proteome</keyword>